<dbReference type="InterPro" id="IPR001347">
    <property type="entry name" value="SIS_dom"/>
</dbReference>
<organism evidence="2 3">
    <name type="scientific">Plasticicumulans lactativorans</name>
    <dbReference type="NCBI Taxonomy" id="1133106"/>
    <lineage>
        <taxon>Bacteria</taxon>
        <taxon>Pseudomonadati</taxon>
        <taxon>Pseudomonadota</taxon>
        <taxon>Gammaproteobacteria</taxon>
        <taxon>Candidatus Competibacteraceae</taxon>
        <taxon>Plasticicumulans</taxon>
    </lineage>
</organism>
<dbReference type="InterPro" id="IPR046348">
    <property type="entry name" value="SIS_dom_sf"/>
</dbReference>
<keyword evidence="2" id="KW-0413">Isomerase</keyword>
<dbReference type="OrthoDB" id="9810929at2"/>
<evidence type="ECO:0000313" key="2">
    <source>
        <dbReference type="EMBL" id="TCO81622.1"/>
    </source>
</evidence>
<dbReference type="PANTHER" id="PTHR30390">
    <property type="entry name" value="SEDOHEPTULOSE 7-PHOSPHATE ISOMERASE / DNAA INITIATOR-ASSOCIATING FACTOR FOR REPLICATION INITIATION"/>
    <property type="match status" value="1"/>
</dbReference>
<dbReference type="GO" id="GO:1901135">
    <property type="term" value="P:carbohydrate derivative metabolic process"/>
    <property type="evidence" value="ECO:0007669"/>
    <property type="project" value="InterPro"/>
</dbReference>
<dbReference type="GO" id="GO:0097367">
    <property type="term" value="F:carbohydrate derivative binding"/>
    <property type="evidence" value="ECO:0007669"/>
    <property type="project" value="InterPro"/>
</dbReference>
<dbReference type="EMBL" id="SLWY01000007">
    <property type="protein sequence ID" value="TCO81622.1"/>
    <property type="molecule type" value="Genomic_DNA"/>
</dbReference>
<dbReference type="Proteomes" id="UP000295765">
    <property type="component" value="Unassembled WGS sequence"/>
</dbReference>
<dbReference type="AlphaFoldDB" id="A0A4R2L541"/>
<keyword evidence="3" id="KW-1185">Reference proteome</keyword>
<evidence type="ECO:0000313" key="3">
    <source>
        <dbReference type="Proteomes" id="UP000295765"/>
    </source>
</evidence>
<gene>
    <name evidence="2" type="ORF">EV699_10715</name>
</gene>
<proteinExistence type="predicted"/>
<dbReference type="InterPro" id="IPR035461">
    <property type="entry name" value="GmhA/DiaA"/>
</dbReference>
<protein>
    <submittedName>
        <fullName evidence="2">D-sedoheptulose 7-phosphate isomerase</fullName>
    </submittedName>
</protein>
<dbReference type="InterPro" id="IPR050099">
    <property type="entry name" value="SIS_GmhA/DiaA_subfam"/>
</dbReference>
<dbReference type="RefSeq" id="WP_132540598.1">
    <property type="nucleotide sequence ID" value="NZ_SLWY01000007.1"/>
</dbReference>
<name>A0A4R2L541_9GAMM</name>
<dbReference type="SUPFAM" id="SSF53697">
    <property type="entry name" value="SIS domain"/>
    <property type="match status" value="1"/>
</dbReference>
<sequence>MDFIATLAAHREVIERLAPLAPQLDALVDRLQACLAGGGKVLWLGNGGSAADCQHLAAELVVRYKANRRALASLALTTDTSVLTAHSNDFGFETVFARQLEALARPGDVVMALSTSGTSPNVLAAAETARRLGVYCVGWTGAGGGRLAGIADETLRAPSDVTARIQEAHMLIGHWLCEALEARFAA</sequence>
<comment type="caution">
    <text evidence="2">The sequence shown here is derived from an EMBL/GenBank/DDBJ whole genome shotgun (WGS) entry which is preliminary data.</text>
</comment>
<dbReference type="CDD" id="cd05006">
    <property type="entry name" value="SIS_GmhA"/>
    <property type="match status" value="1"/>
</dbReference>
<dbReference type="Pfam" id="PF13580">
    <property type="entry name" value="SIS_2"/>
    <property type="match status" value="1"/>
</dbReference>
<dbReference type="PROSITE" id="PS51464">
    <property type="entry name" value="SIS"/>
    <property type="match status" value="1"/>
</dbReference>
<dbReference type="Gene3D" id="3.40.50.10490">
    <property type="entry name" value="Glucose-6-phosphate isomerase like protein, domain 1"/>
    <property type="match status" value="1"/>
</dbReference>
<dbReference type="GO" id="GO:0016853">
    <property type="term" value="F:isomerase activity"/>
    <property type="evidence" value="ECO:0007669"/>
    <property type="project" value="UniProtKB-KW"/>
</dbReference>
<reference evidence="2 3" key="1">
    <citation type="submission" date="2019-03" db="EMBL/GenBank/DDBJ databases">
        <title>Genomic Encyclopedia of Type Strains, Phase IV (KMG-IV): sequencing the most valuable type-strain genomes for metagenomic binning, comparative biology and taxonomic classification.</title>
        <authorList>
            <person name="Goeker M."/>
        </authorList>
    </citation>
    <scope>NUCLEOTIDE SEQUENCE [LARGE SCALE GENOMIC DNA]</scope>
    <source>
        <strain evidence="2 3">DSM 25287</strain>
    </source>
</reference>
<evidence type="ECO:0000259" key="1">
    <source>
        <dbReference type="PROSITE" id="PS51464"/>
    </source>
</evidence>
<dbReference type="PANTHER" id="PTHR30390:SF6">
    <property type="entry name" value="DNAA INITIATOR-ASSOCIATING PROTEIN DIAA"/>
    <property type="match status" value="1"/>
</dbReference>
<feature type="domain" description="SIS" evidence="1">
    <location>
        <begin position="27"/>
        <end position="186"/>
    </location>
</feature>
<accession>A0A4R2L541</accession>